<evidence type="ECO:0000313" key="13">
    <source>
        <dbReference type="EMBL" id="RID86519.1"/>
    </source>
</evidence>
<feature type="transmembrane region" description="Helical" evidence="10">
    <location>
        <begin position="56"/>
        <end position="75"/>
    </location>
</feature>
<dbReference type="InterPro" id="IPR033479">
    <property type="entry name" value="dCache_1"/>
</dbReference>
<dbReference type="AlphaFoldDB" id="A0A398B8S8"/>
<name>A0A398B8S8_9BACI</name>
<keyword evidence="5 10" id="KW-1133">Transmembrane helix</keyword>
<gene>
    <name evidence="13" type="ORF">D1953_09320</name>
</gene>
<dbReference type="InterPro" id="IPR004089">
    <property type="entry name" value="MCPsignal_dom"/>
</dbReference>
<evidence type="ECO:0000259" key="11">
    <source>
        <dbReference type="PROSITE" id="PS50111"/>
    </source>
</evidence>
<dbReference type="CDD" id="cd06225">
    <property type="entry name" value="HAMP"/>
    <property type="match status" value="1"/>
</dbReference>
<dbReference type="SMART" id="SM00304">
    <property type="entry name" value="HAMP"/>
    <property type="match status" value="1"/>
</dbReference>
<evidence type="ECO:0000256" key="7">
    <source>
        <dbReference type="ARBA" id="ARBA00023224"/>
    </source>
</evidence>
<dbReference type="Gene3D" id="3.30.450.20">
    <property type="entry name" value="PAS domain"/>
    <property type="match status" value="1"/>
</dbReference>
<dbReference type="GO" id="GO:0006935">
    <property type="term" value="P:chemotaxis"/>
    <property type="evidence" value="ECO:0007669"/>
    <property type="project" value="UniProtKB-KW"/>
</dbReference>
<dbReference type="InterPro" id="IPR003660">
    <property type="entry name" value="HAMP_dom"/>
</dbReference>
<dbReference type="Pfam" id="PF00672">
    <property type="entry name" value="HAMP"/>
    <property type="match status" value="1"/>
</dbReference>
<comment type="caution">
    <text evidence="13">The sequence shown here is derived from an EMBL/GenBank/DDBJ whole genome shotgun (WGS) entry which is preliminary data.</text>
</comment>
<dbReference type="CDD" id="cd11386">
    <property type="entry name" value="MCP_signal"/>
    <property type="match status" value="1"/>
</dbReference>
<comment type="subcellular location">
    <subcellularLocation>
        <location evidence="1">Cell membrane</location>
        <topology evidence="1">Multi-pass membrane protein</topology>
    </subcellularLocation>
</comment>
<evidence type="ECO:0000256" key="3">
    <source>
        <dbReference type="ARBA" id="ARBA00022500"/>
    </source>
</evidence>
<dbReference type="Proteomes" id="UP000266016">
    <property type="component" value="Unassembled WGS sequence"/>
</dbReference>
<evidence type="ECO:0000256" key="5">
    <source>
        <dbReference type="ARBA" id="ARBA00022989"/>
    </source>
</evidence>
<proteinExistence type="inferred from homology"/>
<feature type="transmembrane region" description="Helical" evidence="10">
    <location>
        <begin position="337"/>
        <end position="355"/>
    </location>
</feature>
<dbReference type="SUPFAM" id="SSF103190">
    <property type="entry name" value="Sensory domain-like"/>
    <property type="match status" value="1"/>
</dbReference>
<dbReference type="PANTHER" id="PTHR32089:SF112">
    <property type="entry name" value="LYSOZYME-LIKE PROTEIN-RELATED"/>
    <property type="match status" value="1"/>
</dbReference>
<protein>
    <submittedName>
        <fullName evidence="13">Methyl-accepting chemotaxis protein</fullName>
    </submittedName>
</protein>
<evidence type="ECO:0000256" key="10">
    <source>
        <dbReference type="SAM" id="Phobius"/>
    </source>
</evidence>
<keyword evidence="4 10" id="KW-0812">Transmembrane</keyword>
<evidence type="ECO:0000256" key="1">
    <source>
        <dbReference type="ARBA" id="ARBA00004651"/>
    </source>
</evidence>
<dbReference type="GO" id="GO:0007165">
    <property type="term" value="P:signal transduction"/>
    <property type="evidence" value="ECO:0007669"/>
    <property type="project" value="UniProtKB-KW"/>
</dbReference>
<dbReference type="PROSITE" id="PS50885">
    <property type="entry name" value="HAMP"/>
    <property type="match status" value="1"/>
</dbReference>
<keyword evidence="14" id="KW-1185">Reference proteome</keyword>
<organism evidence="13 14">
    <name type="scientific">Peribacillus asahii</name>
    <dbReference type="NCBI Taxonomy" id="228899"/>
    <lineage>
        <taxon>Bacteria</taxon>
        <taxon>Bacillati</taxon>
        <taxon>Bacillota</taxon>
        <taxon>Bacilli</taxon>
        <taxon>Bacillales</taxon>
        <taxon>Bacillaceae</taxon>
        <taxon>Peribacillus</taxon>
    </lineage>
</organism>
<dbReference type="CDD" id="cd12914">
    <property type="entry name" value="PDC1_DGC_like"/>
    <property type="match status" value="1"/>
</dbReference>
<feature type="transmembrane region" description="Helical" evidence="10">
    <location>
        <begin position="20"/>
        <end position="35"/>
    </location>
</feature>
<keyword evidence="6 10" id="KW-0472">Membrane</keyword>
<dbReference type="InterPro" id="IPR029151">
    <property type="entry name" value="Sensor-like_sf"/>
</dbReference>
<dbReference type="Gene3D" id="6.10.340.10">
    <property type="match status" value="1"/>
</dbReference>
<dbReference type="Pfam" id="PF00015">
    <property type="entry name" value="MCPsignal"/>
    <property type="match status" value="1"/>
</dbReference>
<dbReference type="Gene3D" id="1.10.287.950">
    <property type="entry name" value="Methyl-accepting chemotaxis protein"/>
    <property type="match status" value="1"/>
</dbReference>
<dbReference type="PANTHER" id="PTHR32089">
    <property type="entry name" value="METHYL-ACCEPTING CHEMOTAXIS PROTEIN MCPB"/>
    <property type="match status" value="1"/>
</dbReference>
<feature type="domain" description="Methyl-accepting transducer" evidence="11">
    <location>
        <begin position="429"/>
        <end position="665"/>
    </location>
</feature>
<dbReference type="PROSITE" id="PS50111">
    <property type="entry name" value="CHEMOTAXIS_TRANSDUC_2"/>
    <property type="match status" value="1"/>
</dbReference>
<dbReference type="SMART" id="SM00283">
    <property type="entry name" value="MA"/>
    <property type="match status" value="1"/>
</dbReference>
<dbReference type="EMBL" id="QWVS01000015">
    <property type="protein sequence ID" value="RID86519.1"/>
    <property type="molecule type" value="Genomic_DNA"/>
</dbReference>
<comment type="similarity">
    <text evidence="8">Belongs to the methyl-accepting chemotaxis (MCP) protein family.</text>
</comment>
<dbReference type="Pfam" id="PF02743">
    <property type="entry name" value="dCache_1"/>
    <property type="match status" value="1"/>
</dbReference>
<feature type="domain" description="HAMP" evidence="12">
    <location>
        <begin position="357"/>
        <end position="410"/>
    </location>
</feature>
<evidence type="ECO:0000256" key="2">
    <source>
        <dbReference type="ARBA" id="ARBA00022475"/>
    </source>
</evidence>
<evidence type="ECO:0000259" key="12">
    <source>
        <dbReference type="PROSITE" id="PS50885"/>
    </source>
</evidence>
<reference evidence="13 14" key="1">
    <citation type="submission" date="2018-08" db="EMBL/GenBank/DDBJ databases">
        <title>Bacillus jemisoniae sp. nov., Bacillus chryseoplanitiae sp. nov., Bacillus resnikiae sp. nov., and Bacillus frankliniae sp. nov., isolated from Viking spacecraft and associated surfaces.</title>
        <authorList>
            <person name="Seuylemezian A."/>
            <person name="Vaishampayan P."/>
        </authorList>
    </citation>
    <scope>NUCLEOTIDE SEQUENCE [LARGE SCALE GENOMIC DNA]</scope>
    <source>
        <strain evidence="13 14">MA001</strain>
    </source>
</reference>
<evidence type="ECO:0000256" key="4">
    <source>
        <dbReference type="ARBA" id="ARBA00022692"/>
    </source>
</evidence>
<keyword evidence="7 9" id="KW-0807">Transducer</keyword>
<sequence length="715" mass="77977">MSLNYLTNHFGEKWIENLFYVYRSIIIGLFSFFVLRRNYVMRKKKGLRLNSMRTKFISWFLLIALIPLIIVTIIVDRIGSDILIEKEKSAMHSLVLSKAQAMNEWFNTQRSELELAAETDMIKSLDNKRMYPFISLVNERSEVLETVFMTDTAGDVISHTTSESIGSDYSDREYIQAALKGESVFSEVLISKATGNRIVVVAVPVKDNKGTVIGVLAGSANFEVLLDTFLNDKDSVNNIATSMELSTHTTLVDAEERIQMSPKGEAIGVAIDETDFDSTWSSVLKKSLHETGIASFNQLDEPYLVAYAPIESIGFGLSFSVPEELVLVDSQSIEKTFILIITLTSILIIILAFFITNRITKPILSVSNGMKVVASGDLTADQVSVKSKDEIGDLSNSFNEMIYNMKQLIKTVTTTADRVNASSEELTVSAKETTRATEQISASIQSIASGTELQVTSIENVEQTVTDISNGITNISSTIQITNDTTEQTVRDAMNGNEVIKGFINQMKTIDETTEAASRIINHLGDKSTEIETIVSVITAIAEQTNLLALNAAIEAARAGEHGKGFAVVADEVKKLAKQSGQASAEISNLIGDIQSEIDASILAIDKGKMAVNDGIVSVQQAGNAFNTISDSIRRVSEQMQSVSTAVTQIKDGSENMVASIKTIRQISEGASSNTQEVAAASEQQTASMVEIESATNTLSTMAEDLQKSARAFRI</sequence>
<evidence type="ECO:0000256" key="8">
    <source>
        <dbReference type="ARBA" id="ARBA00029447"/>
    </source>
</evidence>
<dbReference type="GO" id="GO:0005886">
    <property type="term" value="C:plasma membrane"/>
    <property type="evidence" value="ECO:0007669"/>
    <property type="project" value="UniProtKB-SubCell"/>
</dbReference>
<keyword evidence="2" id="KW-1003">Cell membrane</keyword>
<accession>A0A398B8S8</accession>
<evidence type="ECO:0000256" key="6">
    <source>
        <dbReference type="ARBA" id="ARBA00023136"/>
    </source>
</evidence>
<keyword evidence="3" id="KW-0145">Chemotaxis</keyword>
<evidence type="ECO:0000256" key="9">
    <source>
        <dbReference type="PROSITE-ProRule" id="PRU00284"/>
    </source>
</evidence>
<evidence type="ECO:0000313" key="14">
    <source>
        <dbReference type="Proteomes" id="UP000266016"/>
    </source>
</evidence>
<dbReference type="SUPFAM" id="SSF58104">
    <property type="entry name" value="Methyl-accepting chemotaxis protein (MCP) signaling domain"/>
    <property type="match status" value="1"/>
</dbReference>